<dbReference type="InterPro" id="IPR046886">
    <property type="entry name" value="RsmE_MTase_dom"/>
</dbReference>
<feature type="domain" description="Ribosomal RNA small subunit methyltransferase E methyltransferase" evidence="13">
    <location>
        <begin position="74"/>
        <end position="237"/>
    </location>
</feature>
<dbReference type="GO" id="GO:0070475">
    <property type="term" value="P:rRNA base methylation"/>
    <property type="evidence" value="ECO:0007669"/>
    <property type="project" value="TreeGrafter"/>
</dbReference>
<dbReference type="InterPro" id="IPR029028">
    <property type="entry name" value="Alpha/beta_knot_MTases"/>
</dbReference>
<dbReference type="PIRSF" id="PIRSF015601">
    <property type="entry name" value="MTase_slr0722"/>
    <property type="match status" value="1"/>
</dbReference>
<dbReference type="KEGG" id="ghl:GM160_10835"/>
<dbReference type="InterPro" id="IPR046887">
    <property type="entry name" value="RsmE_PUA-like"/>
</dbReference>
<evidence type="ECO:0000256" key="4">
    <source>
        <dbReference type="ARBA" id="ARBA00013673"/>
    </source>
</evidence>
<evidence type="ECO:0000259" key="14">
    <source>
        <dbReference type="Pfam" id="PF20260"/>
    </source>
</evidence>
<gene>
    <name evidence="15" type="ORF">GM160_10835</name>
</gene>
<evidence type="ECO:0000313" key="16">
    <source>
        <dbReference type="Proteomes" id="UP000427716"/>
    </source>
</evidence>
<keyword evidence="16" id="KW-1185">Reference proteome</keyword>
<dbReference type="EMBL" id="CP046415">
    <property type="protein sequence ID" value="QGT79338.1"/>
    <property type="molecule type" value="Genomic_DNA"/>
</dbReference>
<dbReference type="AlphaFoldDB" id="A0A6I6D3E1"/>
<keyword evidence="6 12" id="KW-0698">rRNA processing</keyword>
<evidence type="ECO:0000313" key="15">
    <source>
        <dbReference type="EMBL" id="QGT79338.1"/>
    </source>
</evidence>
<evidence type="ECO:0000256" key="1">
    <source>
        <dbReference type="ARBA" id="ARBA00004496"/>
    </source>
</evidence>
<dbReference type="NCBIfam" id="NF008692">
    <property type="entry name" value="PRK11713.1-5"/>
    <property type="match status" value="1"/>
</dbReference>
<dbReference type="GO" id="GO:0070042">
    <property type="term" value="F:rRNA (uridine-N3-)-methyltransferase activity"/>
    <property type="evidence" value="ECO:0007669"/>
    <property type="project" value="TreeGrafter"/>
</dbReference>
<dbReference type="CDD" id="cd18084">
    <property type="entry name" value="RsmE-like"/>
    <property type="match status" value="1"/>
</dbReference>
<evidence type="ECO:0000256" key="12">
    <source>
        <dbReference type="PIRNR" id="PIRNR015601"/>
    </source>
</evidence>
<dbReference type="Pfam" id="PF20260">
    <property type="entry name" value="PUA_4"/>
    <property type="match status" value="1"/>
</dbReference>
<evidence type="ECO:0000256" key="9">
    <source>
        <dbReference type="ARBA" id="ARBA00022691"/>
    </source>
</evidence>
<reference evidence="15 16" key="1">
    <citation type="submission" date="2019-11" db="EMBL/GenBank/DDBJ databases">
        <authorList>
            <person name="Zhang J."/>
            <person name="Sun C."/>
        </authorList>
    </citation>
    <scope>NUCLEOTIDE SEQUENCE [LARGE SCALE GENOMIC DNA]</scope>
    <source>
        <strain evidence="16">sp2</strain>
    </source>
</reference>
<dbReference type="Proteomes" id="UP000427716">
    <property type="component" value="Chromosome"/>
</dbReference>
<dbReference type="InterPro" id="IPR006700">
    <property type="entry name" value="RsmE"/>
</dbReference>
<dbReference type="Gene3D" id="3.40.1280.10">
    <property type="match status" value="1"/>
</dbReference>
<keyword evidence="7 12" id="KW-0489">Methyltransferase</keyword>
<evidence type="ECO:0000256" key="2">
    <source>
        <dbReference type="ARBA" id="ARBA00005528"/>
    </source>
</evidence>
<comment type="subcellular location">
    <subcellularLocation>
        <location evidence="1 12">Cytoplasm</location>
    </subcellularLocation>
</comment>
<evidence type="ECO:0000256" key="5">
    <source>
        <dbReference type="ARBA" id="ARBA00022490"/>
    </source>
</evidence>
<evidence type="ECO:0000256" key="3">
    <source>
        <dbReference type="ARBA" id="ARBA00012328"/>
    </source>
</evidence>
<dbReference type="PANTHER" id="PTHR30027">
    <property type="entry name" value="RIBOSOMAL RNA SMALL SUBUNIT METHYLTRANSFERASE E"/>
    <property type="match status" value="1"/>
</dbReference>
<dbReference type="GO" id="GO:0005737">
    <property type="term" value="C:cytoplasm"/>
    <property type="evidence" value="ECO:0007669"/>
    <property type="project" value="UniProtKB-SubCell"/>
</dbReference>
<dbReference type="InterPro" id="IPR029026">
    <property type="entry name" value="tRNA_m1G_MTases_N"/>
</dbReference>
<comment type="similarity">
    <text evidence="2 12">Belongs to the RNA methyltransferase RsmE family.</text>
</comment>
<evidence type="ECO:0000256" key="11">
    <source>
        <dbReference type="ARBA" id="ARBA00047944"/>
    </source>
</evidence>
<evidence type="ECO:0000256" key="6">
    <source>
        <dbReference type="ARBA" id="ARBA00022552"/>
    </source>
</evidence>
<keyword evidence="9 12" id="KW-0949">S-adenosyl-L-methionine</keyword>
<dbReference type="SUPFAM" id="SSF75217">
    <property type="entry name" value="alpha/beta knot"/>
    <property type="match status" value="1"/>
</dbReference>
<comment type="function">
    <text evidence="10 12">Specifically methylates the N3 position of the uracil ring of uridine 1498 (m3U1498) in 16S rRNA. Acts on the fully assembled 30S ribosomal subunit.</text>
</comment>
<dbReference type="InterPro" id="IPR015947">
    <property type="entry name" value="PUA-like_sf"/>
</dbReference>
<evidence type="ECO:0000256" key="7">
    <source>
        <dbReference type="ARBA" id="ARBA00022603"/>
    </source>
</evidence>
<keyword evidence="8 12" id="KW-0808">Transferase</keyword>
<accession>A0A6I6D3E1</accession>
<name>A0A6I6D3E1_9GAMM</name>
<evidence type="ECO:0000256" key="8">
    <source>
        <dbReference type="ARBA" id="ARBA00022679"/>
    </source>
</evidence>
<dbReference type="SUPFAM" id="SSF88697">
    <property type="entry name" value="PUA domain-like"/>
    <property type="match status" value="1"/>
</dbReference>
<comment type="catalytic activity">
    <reaction evidence="11 12">
        <text>uridine(1498) in 16S rRNA + S-adenosyl-L-methionine = N(3)-methyluridine(1498) in 16S rRNA + S-adenosyl-L-homocysteine + H(+)</text>
        <dbReference type="Rhea" id="RHEA:42920"/>
        <dbReference type="Rhea" id="RHEA-COMP:10283"/>
        <dbReference type="Rhea" id="RHEA-COMP:10284"/>
        <dbReference type="ChEBI" id="CHEBI:15378"/>
        <dbReference type="ChEBI" id="CHEBI:57856"/>
        <dbReference type="ChEBI" id="CHEBI:59789"/>
        <dbReference type="ChEBI" id="CHEBI:65315"/>
        <dbReference type="ChEBI" id="CHEBI:74502"/>
        <dbReference type="EC" id="2.1.1.193"/>
    </reaction>
</comment>
<dbReference type="RefSeq" id="WP_156575069.1">
    <property type="nucleotide sequence ID" value="NZ_CP046415.1"/>
</dbReference>
<dbReference type="PANTHER" id="PTHR30027:SF3">
    <property type="entry name" value="16S RRNA (URACIL(1498)-N(3))-METHYLTRANSFERASE"/>
    <property type="match status" value="1"/>
</dbReference>
<dbReference type="Gene3D" id="2.40.240.20">
    <property type="entry name" value="Hypothetical PUA domain-like, domain 1"/>
    <property type="match status" value="1"/>
</dbReference>
<dbReference type="NCBIfam" id="TIGR00046">
    <property type="entry name" value="RsmE family RNA methyltransferase"/>
    <property type="match status" value="1"/>
</dbReference>
<evidence type="ECO:0000256" key="10">
    <source>
        <dbReference type="ARBA" id="ARBA00025699"/>
    </source>
</evidence>
<proteinExistence type="inferred from homology"/>
<protein>
    <recommendedName>
        <fullName evidence="4 12">Ribosomal RNA small subunit methyltransferase E</fullName>
        <ecNumber evidence="3 12">2.1.1.193</ecNumber>
    </recommendedName>
</protein>
<evidence type="ECO:0000259" key="13">
    <source>
        <dbReference type="Pfam" id="PF04452"/>
    </source>
</evidence>
<sequence>MRVRRVFVDDALQDGRDIDLPAETVNYLRNVLRLKDGQPLELFNGRGRRASGLLSLARREARVRIEASEPSPTESVVPITLLAALAKGEKMELVIQKAVELGVTTIAPVETERSVLELKGARAEKRIARWRQIMINACEQCGRDTLPEIEPIRSLPDALATTDSPLRLVLDPRAARPLTELRDQPRPEGVALLVGPEGGLTEDEVATAVDHGFRALTLGPRVLRAETAAITGVAILQYQWGDLG</sequence>
<organism evidence="15 16">
    <name type="scientific">Guyparkeria halophila</name>
    <dbReference type="NCBI Taxonomy" id="47960"/>
    <lineage>
        <taxon>Bacteria</taxon>
        <taxon>Pseudomonadati</taxon>
        <taxon>Pseudomonadota</taxon>
        <taxon>Gammaproteobacteria</taxon>
        <taxon>Chromatiales</taxon>
        <taxon>Thioalkalibacteraceae</taxon>
        <taxon>Guyparkeria</taxon>
    </lineage>
</organism>
<keyword evidence="5 12" id="KW-0963">Cytoplasm</keyword>
<dbReference type="EC" id="2.1.1.193" evidence="3 12"/>
<dbReference type="Pfam" id="PF04452">
    <property type="entry name" value="Methyltrans_RNA"/>
    <property type="match status" value="1"/>
</dbReference>
<feature type="domain" description="Ribosomal RNA small subunit methyltransferase E PUA-like" evidence="14">
    <location>
        <begin position="20"/>
        <end position="54"/>
    </location>
</feature>